<feature type="transmembrane region" description="Helical" evidence="1">
    <location>
        <begin position="16"/>
        <end position="35"/>
    </location>
</feature>
<dbReference type="Pfam" id="PF23995">
    <property type="entry name" value="DUF7313"/>
    <property type="match status" value="1"/>
</dbReference>
<protein>
    <recommendedName>
        <fullName evidence="2">DUF7313 domain-containing protein</fullName>
    </recommendedName>
</protein>
<keyword evidence="1" id="KW-1133">Transmembrane helix</keyword>
<feature type="transmembrane region" description="Helical" evidence="1">
    <location>
        <begin position="115"/>
        <end position="136"/>
    </location>
</feature>
<feature type="transmembrane region" description="Helical" evidence="1">
    <location>
        <begin position="78"/>
        <end position="95"/>
    </location>
</feature>
<feature type="transmembrane region" description="Helical" evidence="1">
    <location>
        <begin position="55"/>
        <end position="72"/>
    </location>
</feature>
<gene>
    <name evidence="3" type="ORF">GCM10025751_01660</name>
</gene>
<keyword evidence="4" id="KW-1185">Reference proteome</keyword>
<evidence type="ECO:0000313" key="4">
    <source>
        <dbReference type="Proteomes" id="UP001501729"/>
    </source>
</evidence>
<feature type="domain" description="DUF7313" evidence="2">
    <location>
        <begin position="3"/>
        <end position="144"/>
    </location>
</feature>
<organism evidence="3 4">
    <name type="scientific">Haladaptatus pallidirubidus</name>
    <dbReference type="NCBI Taxonomy" id="1008152"/>
    <lineage>
        <taxon>Archaea</taxon>
        <taxon>Methanobacteriati</taxon>
        <taxon>Methanobacteriota</taxon>
        <taxon>Stenosarchaea group</taxon>
        <taxon>Halobacteria</taxon>
        <taxon>Halobacteriales</taxon>
        <taxon>Haladaptataceae</taxon>
        <taxon>Haladaptatus</taxon>
    </lineage>
</organism>
<keyword evidence="1" id="KW-0812">Transmembrane</keyword>
<reference evidence="3 4" key="1">
    <citation type="journal article" date="2019" name="Int. J. Syst. Evol. Microbiol.">
        <title>The Global Catalogue of Microorganisms (GCM) 10K type strain sequencing project: providing services to taxonomists for standard genome sequencing and annotation.</title>
        <authorList>
            <consortium name="The Broad Institute Genomics Platform"/>
            <consortium name="The Broad Institute Genome Sequencing Center for Infectious Disease"/>
            <person name="Wu L."/>
            <person name="Ma J."/>
        </authorList>
    </citation>
    <scope>NUCLEOTIDE SEQUENCE [LARGE SCALE GENOMIC DNA]</scope>
    <source>
        <strain evidence="3 4">JCM 17504</strain>
    </source>
</reference>
<dbReference type="Proteomes" id="UP001501729">
    <property type="component" value="Unassembled WGS sequence"/>
</dbReference>
<dbReference type="InterPro" id="IPR055737">
    <property type="entry name" value="DUF7313"/>
</dbReference>
<dbReference type="GeneID" id="68614861"/>
<accession>A0AAV3UBD7</accession>
<keyword evidence="1" id="KW-0472">Membrane</keyword>
<dbReference type="RefSeq" id="WP_227774829.1">
    <property type="nucleotide sequence ID" value="NZ_BAABKX010000001.1"/>
</dbReference>
<comment type="caution">
    <text evidence="3">The sequence shown here is derived from an EMBL/GenBank/DDBJ whole genome shotgun (WGS) entry which is preliminary data.</text>
</comment>
<sequence length="144" mass="16473">MQALSLLGPLDALEPIVRYLILVLVLVNMGTRMLAFRNYRKQARDDDRETLNRWVPHELSNMVLVLASFYFLTLHHHAGIVLSTLVLGLFITDFFEVEARSVEMRRGVPLDKPKAAVTASFVVFLYAAYQSVFFLIEPFWSAIV</sequence>
<evidence type="ECO:0000259" key="2">
    <source>
        <dbReference type="Pfam" id="PF23995"/>
    </source>
</evidence>
<evidence type="ECO:0000313" key="3">
    <source>
        <dbReference type="EMBL" id="GAA5040668.1"/>
    </source>
</evidence>
<evidence type="ECO:0000256" key="1">
    <source>
        <dbReference type="SAM" id="Phobius"/>
    </source>
</evidence>
<name>A0AAV3UBD7_9EURY</name>
<proteinExistence type="predicted"/>
<dbReference type="AlphaFoldDB" id="A0AAV3UBD7"/>
<dbReference type="EMBL" id="BAABKX010000001">
    <property type="protein sequence ID" value="GAA5040668.1"/>
    <property type="molecule type" value="Genomic_DNA"/>
</dbReference>